<evidence type="ECO:0000256" key="3">
    <source>
        <dbReference type="ARBA" id="ARBA00022679"/>
    </source>
</evidence>
<gene>
    <name evidence="8" type="ORF">B296_00007539</name>
</gene>
<dbReference type="GO" id="GO:0012505">
    <property type="term" value="C:endomembrane system"/>
    <property type="evidence" value="ECO:0007669"/>
    <property type="project" value="UniProtKB-SubCell"/>
</dbReference>
<evidence type="ECO:0000313" key="8">
    <source>
        <dbReference type="EMBL" id="RRT69518.1"/>
    </source>
</evidence>
<keyword evidence="5 7" id="KW-1133">Transmembrane helix</keyword>
<keyword evidence="2" id="KW-0328">Glycosyltransferase</keyword>
<proteinExistence type="predicted"/>
<comment type="caution">
    <text evidence="8">The sequence shown here is derived from an EMBL/GenBank/DDBJ whole genome shotgun (WGS) entry which is preliminary data.</text>
</comment>
<dbReference type="AlphaFoldDB" id="A0A426ZZY3"/>
<reference evidence="8 9" key="1">
    <citation type="journal article" date="2014" name="Agronomy (Basel)">
        <title>A Draft Genome Sequence for Ensete ventricosum, the Drought-Tolerant Tree Against Hunger.</title>
        <authorList>
            <person name="Harrison J."/>
            <person name="Moore K.A."/>
            <person name="Paszkiewicz K."/>
            <person name="Jones T."/>
            <person name="Grant M."/>
            <person name="Ambacheew D."/>
            <person name="Muzemil S."/>
            <person name="Studholme D.J."/>
        </authorList>
    </citation>
    <scope>NUCLEOTIDE SEQUENCE [LARGE SCALE GENOMIC DNA]</scope>
</reference>
<feature type="transmembrane region" description="Helical" evidence="7">
    <location>
        <begin position="97"/>
        <end position="119"/>
    </location>
</feature>
<evidence type="ECO:0000256" key="7">
    <source>
        <dbReference type="SAM" id="Phobius"/>
    </source>
</evidence>
<dbReference type="Proteomes" id="UP000287651">
    <property type="component" value="Unassembled WGS sequence"/>
</dbReference>
<evidence type="ECO:0000256" key="1">
    <source>
        <dbReference type="ARBA" id="ARBA00004308"/>
    </source>
</evidence>
<name>A0A426ZZY3_ENSVE</name>
<accession>A0A426ZZY3</accession>
<protein>
    <submittedName>
        <fullName evidence="8">Uncharacterized protein</fullName>
    </submittedName>
</protein>
<evidence type="ECO:0000313" key="9">
    <source>
        <dbReference type="Proteomes" id="UP000287651"/>
    </source>
</evidence>
<feature type="transmembrane region" description="Helical" evidence="7">
    <location>
        <begin position="150"/>
        <end position="168"/>
    </location>
</feature>
<dbReference type="Pfam" id="PF03552">
    <property type="entry name" value="Cellulose_synt"/>
    <property type="match status" value="1"/>
</dbReference>
<sequence length="189" mass="20895">MSAYIHLPHRILLRTGTLAVIRAVHRAYTQRAVPHRPARHHVDTVSAGHPRDLVVWKLARRLVAQRAVLVIGAADDGDDEFADLYVVKWTSLMIPPLAIIMVNLIAIAVGVSRTIYNVIPQWSKLVGRVVLQLLVPCSSLPVCKRMPTMVYLWSGLIVITISLLWVKAISPPSANSQIGGSDTSDLVYR</sequence>
<comment type="subcellular location">
    <subcellularLocation>
        <location evidence="1">Endomembrane system</location>
    </subcellularLocation>
</comment>
<keyword evidence="6 7" id="KW-0472">Membrane</keyword>
<dbReference type="GO" id="GO:0016020">
    <property type="term" value="C:membrane"/>
    <property type="evidence" value="ECO:0007669"/>
    <property type="project" value="InterPro"/>
</dbReference>
<keyword evidence="3" id="KW-0808">Transferase</keyword>
<dbReference type="EMBL" id="AMZH03004316">
    <property type="protein sequence ID" value="RRT69518.1"/>
    <property type="molecule type" value="Genomic_DNA"/>
</dbReference>
<dbReference type="GO" id="GO:0030244">
    <property type="term" value="P:cellulose biosynthetic process"/>
    <property type="evidence" value="ECO:0007669"/>
    <property type="project" value="InterPro"/>
</dbReference>
<dbReference type="GO" id="GO:0016760">
    <property type="term" value="F:cellulose synthase (UDP-forming) activity"/>
    <property type="evidence" value="ECO:0007669"/>
    <property type="project" value="InterPro"/>
</dbReference>
<organism evidence="8 9">
    <name type="scientific">Ensete ventricosum</name>
    <name type="common">Abyssinian banana</name>
    <name type="synonym">Musa ensete</name>
    <dbReference type="NCBI Taxonomy" id="4639"/>
    <lineage>
        <taxon>Eukaryota</taxon>
        <taxon>Viridiplantae</taxon>
        <taxon>Streptophyta</taxon>
        <taxon>Embryophyta</taxon>
        <taxon>Tracheophyta</taxon>
        <taxon>Spermatophyta</taxon>
        <taxon>Magnoliopsida</taxon>
        <taxon>Liliopsida</taxon>
        <taxon>Zingiberales</taxon>
        <taxon>Musaceae</taxon>
        <taxon>Ensete</taxon>
    </lineage>
</organism>
<evidence type="ECO:0000256" key="4">
    <source>
        <dbReference type="ARBA" id="ARBA00022692"/>
    </source>
</evidence>
<evidence type="ECO:0000256" key="6">
    <source>
        <dbReference type="ARBA" id="ARBA00023136"/>
    </source>
</evidence>
<dbReference type="InterPro" id="IPR005150">
    <property type="entry name" value="Cellulose_synth"/>
</dbReference>
<keyword evidence="4 7" id="KW-0812">Transmembrane</keyword>
<evidence type="ECO:0000256" key="5">
    <source>
        <dbReference type="ARBA" id="ARBA00022989"/>
    </source>
</evidence>
<evidence type="ECO:0000256" key="2">
    <source>
        <dbReference type="ARBA" id="ARBA00022676"/>
    </source>
</evidence>